<dbReference type="InterPro" id="IPR008457">
    <property type="entry name" value="Cu-R_CopD_dom"/>
</dbReference>
<feature type="transmembrane region" description="Helical" evidence="1">
    <location>
        <begin position="130"/>
        <end position="148"/>
    </location>
</feature>
<dbReference type="OrthoDB" id="7356530at2"/>
<comment type="caution">
    <text evidence="3">The sequence shown here is derived from an EMBL/GenBank/DDBJ whole genome shotgun (WGS) entry which is preliminary data.</text>
</comment>
<feature type="domain" description="Copper resistance protein D" evidence="2">
    <location>
        <begin position="47"/>
        <end position="147"/>
    </location>
</feature>
<dbReference type="AlphaFoldDB" id="A0A7X7R7V0"/>
<dbReference type="RefSeq" id="WP_068804222.1">
    <property type="nucleotide sequence ID" value="NZ_MBFM01000001.1"/>
</dbReference>
<accession>A0A7X7R7V0</accession>
<dbReference type="GO" id="GO:0016020">
    <property type="term" value="C:membrane"/>
    <property type="evidence" value="ECO:0007669"/>
    <property type="project" value="InterPro"/>
</dbReference>
<dbReference type="Proteomes" id="UP000536534">
    <property type="component" value="Unassembled WGS sequence"/>
</dbReference>
<dbReference type="EMBL" id="JAAYYV010000184">
    <property type="protein sequence ID" value="NLF54132.1"/>
    <property type="molecule type" value="Genomic_DNA"/>
</dbReference>
<keyword evidence="1" id="KW-0812">Transmembrane</keyword>
<evidence type="ECO:0000259" key="2">
    <source>
        <dbReference type="Pfam" id="PF05425"/>
    </source>
</evidence>
<evidence type="ECO:0000313" key="4">
    <source>
        <dbReference type="Proteomes" id="UP000536534"/>
    </source>
</evidence>
<proteinExistence type="predicted"/>
<feature type="transmembrane region" description="Helical" evidence="1">
    <location>
        <begin position="83"/>
        <end position="103"/>
    </location>
</feature>
<evidence type="ECO:0000256" key="1">
    <source>
        <dbReference type="SAM" id="Phobius"/>
    </source>
</evidence>
<protein>
    <recommendedName>
        <fullName evidence="2">Copper resistance protein D domain-containing protein</fullName>
    </recommendedName>
</protein>
<name>A0A7X7R7V0_9RHOO</name>
<dbReference type="Pfam" id="PF05425">
    <property type="entry name" value="CopD"/>
    <property type="match status" value="1"/>
</dbReference>
<feature type="transmembrane region" description="Helical" evidence="1">
    <location>
        <begin position="6"/>
        <end position="28"/>
    </location>
</feature>
<keyword evidence="1" id="KW-0472">Membrane</keyword>
<reference evidence="3 4" key="1">
    <citation type="journal article" date="2020" name="Biotechnol. Biofuels">
        <title>New insights from the biogas microbiome by comprehensive genome-resolved metagenomics of nearly 1600 species originating from multiple anaerobic digesters.</title>
        <authorList>
            <person name="Campanaro S."/>
            <person name="Treu L."/>
            <person name="Rodriguez-R L.M."/>
            <person name="Kovalovszki A."/>
            <person name="Ziels R.M."/>
            <person name="Maus I."/>
            <person name="Zhu X."/>
            <person name="Kougias P.G."/>
            <person name="Basile A."/>
            <person name="Luo G."/>
            <person name="Schluter A."/>
            <person name="Konstantinidis K.T."/>
            <person name="Angelidaki I."/>
        </authorList>
    </citation>
    <scope>NUCLEOTIDE SEQUENCE [LARGE SCALE GENOMIC DNA]</scope>
    <source>
        <strain evidence="3">AS06rmzACSIP_256</strain>
    </source>
</reference>
<organism evidence="3 4">
    <name type="scientific">Thauera phenolivorans</name>
    <dbReference type="NCBI Taxonomy" id="1792543"/>
    <lineage>
        <taxon>Bacteria</taxon>
        <taxon>Pseudomonadati</taxon>
        <taxon>Pseudomonadota</taxon>
        <taxon>Betaproteobacteria</taxon>
        <taxon>Rhodocyclales</taxon>
        <taxon>Zoogloeaceae</taxon>
        <taxon>Thauera</taxon>
    </lineage>
</organism>
<evidence type="ECO:0000313" key="3">
    <source>
        <dbReference type="EMBL" id="NLF54132.1"/>
    </source>
</evidence>
<gene>
    <name evidence="3" type="ORF">GX576_07010</name>
</gene>
<feature type="transmembrane region" description="Helical" evidence="1">
    <location>
        <begin position="49"/>
        <end position="77"/>
    </location>
</feature>
<sequence>MFRQLLILLHLLGAFAWVGGMFFAYFCLRPAAAEVLEPAKRLPLWCAAFARFLPYVAVAVAVILATGFALFGAVGFAGAPPGWHAMLALGLLMTAVFGHIWLVRFPRLRAHCTASAWPEAARVLDGMRRLVAFNLVLGVATVVAAASAR</sequence>
<keyword evidence="1" id="KW-1133">Transmembrane helix</keyword>